<dbReference type="OrthoDB" id="9805017at2"/>
<dbReference type="Gene3D" id="2.80.10.50">
    <property type="match status" value="1"/>
</dbReference>
<dbReference type="Pfam" id="PF18962">
    <property type="entry name" value="Por_Secre_tail"/>
    <property type="match status" value="1"/>
</dbReference>
<gene>
    <name evidence="4" type="ORF">SAMN06296427_101556</name>
</gene>
<dbReference type="STRING" id="1434700.SAMN06296427_101556"/>
<protein>
    <submittedName>
        <fullName evidence="4">Por secretion system C-terminal sorting domain-containing protein</fullName>
    </submittedName>
</protein>
<evidence type="ECO:0000313" key="5">
    <source>
        <dbReference type="Proteomes" id="UP000192393"/>
    </source>
</evidence>
<dbReference type="NCBIfam" id="TIGR04183">
    <property type="entry name" value="Por_Secre_tail"/>
    <property type="match status" value="1"/>
</dbReference>
<keyword evidence="5" id="KW-1185">Reference proteome</keyword>
<evidence type="ECO:0000313" key="4">
    <source>
        <dbReference type="EMBL" id="SMC37373.1"/>
    </source>
</evidence>
<evidence type="ECO:0000259" key="3">
    <source>
        <dbReference type="Pfam" id="PF18962"/>
    </source>
</evidence>
<evidence type="ECO:0000256" key="2">
    <source>
        <dbReference type="SAM" id="SignalP"/>
    </source>
</evidence>
<dbReference type="InterPro" id="IPR026444">
    <property type="entry name" value="Secre_tail"/>
</dbReference>
<feature type="signal peptide" evidence="2">
    <location>
        <begin position="1"/>
        <end position="17"/>
    </location>
</feature>
<proteinExistence type="predicted"/>
<feature type="domain" description="Secretion system C-terminal sorting" evidence="3">
    <location>
        <begin position="451"/>
        <end position="520"/>
    </location>
</feature>
<dbReference type="RefSeq" id="WP_084015899.1">
    <property type="nucleotide sequence ID" value="NZ_FWXS01000001.1"/>
</dbReference>
<dbReference type="Proteomes" id="UP000192393">
    <property type="component" value="Unassembled WGS sequence"/>
</dbReference>
<dbReference type="AlphaFoldDB" id="A0A1W1YMM3"/>
<reference evidence="5" key="1">
    <citation type="submission" date="2017-04" db="EMBL/GenBank/DDBJ databases">
        <authorList>
            <person name="Varghese N."/>
            <person name="Submissions S."/>
        </authorList>
    </citation>
    <scope>NUCLEOTIDE SEQUENCE [LARGE SCALE GENOMIC DNA]</scope>
    <source>
        <strain evidence="5">CGMCC 1.12708</strain>
    </source>
</reference>
<accession>A0A1W1YMM3</accession>
<dbReference type="EMBL" id="FWXS01000001">
    <property type="protein sequence ID" value="SMC37373.1"/>
    <property type="molecule type" value="Genomic_DNA"/>
</dbReference>
<feature type="chain" id="PRO_5012325626" evidence="2">
    <location>
        <begin position="18"/>
        <end position="521"/>
    </location>
</feature>
<sequence>MRNFLFILLFISIISNAQYGVLDPSFGNNGISIQENNLPEEVNARWSRAMTLDQDQNIYTGTNYNYNSDLTAYNDNILISKFSSTGELDNSFAENGFKKINIENGSLYVYDMLNSHDNYIYVLGGVFLNSTNERKTMVVKLDRDGNFMSDFGDDGIALFSVERGSSGAVIVETTQNEFLIGGNYFRNDNSNPGLLLMKMDANGAPVSSFGNAGFLKHNYSDFDVLRDLKLYEDGGFQVLDFNSDNLMEFNYILMKFNSDGTLDTSFNQTGTKVIPLSNDNLYDFSSIELKNNENIILSSNGFDGGFYYMNLTEYLSNGNINANFGNNGSISTYLNNIFSGSYLHLQKTFMLTPDDQNIIQIGYAFENQDPFAKFALVAFDGSGNYDNQFGTNAVSIDKIHPSLNDEPTKALFMGNDHLLILNGTHLSLVRYTIYDGLSIEDISKDSKIQIAPNPASNSFIINGLNGTLNQVYIIDLTGKTILEFSSVQNNQTLNLGSIPKGIYIIKINSKNKTETKKLIVK</sequence>
<name>A0A1W1YMM3_9FLAO</name>
<organism evidence="4 5">
    <name type="scientific">Moheibacter sediminis</name>
    <dbReference type="NCBI Taxonomy" id="1434700"/>
    <lineage>
        <taxon>Bacteria</taxon>
        <taxon>Pseudomonadati</taxon>
        <taxon>Bacteroidota</taxon>
        <taxon>Flavobacteriia</taxon>
        <taxon>Flavobacteriales</taxon>
        <taxon>Weeksellaceae</taxon>
        <taxon>Moheibacter</taxon>
    </lineage>
</organism>
<evidence type="ECO:0000256" key="1">
    <source>
        <dbReference type="ARBA" id="ARBA00022729"/>
    </source>
</evidence>
<keyword evidence="1 2" id="KW-0732">Signal</keyword>